<evidence type="ECO:0000313" key="3">
    <source>
        <dbReference type="Proteomes" id="UP000664940"/>
    </source>
</evidence>
<evidence type="ECO:0000313" key="2">
    <source>
        <dbReference type="EMBL" id="KAF6130835.1"/>
    </source>
</evidence>
<name>A0A834BMM9_9CHIR</name>
<dbReference type="EMBL" id="JABVXQ010000001">
    <property type="protein sequence ID" value="KAF6130835.1"/>
    <property type="molecule type" value="Genomic_DNA"/>
</dbReference>
<dbReference type="Proteomes" id="UP000664940">
    <property type="component" value="Unassembled WGS sequence"/>
</dbReference>
<proteinExistence type="predicted"/>
<feature type="region of interest" description="Disordered" evidence="1">
    <location>
        <begin position="1"/>
        <end position="33"/>
    </location>
</feature>
<reference evidence="2 3" key="1">
    <citation type="journal article" date="2020" name="Nature">
        <title>Six reference-quality genomes reveal evolution of bat adaptations.</title>
        <authorList>
            <person name="Jebb D."/>
            <person name="Huang Z."/>
            <person name="Pippel M."/>
            <person name="Hughes G.M."/>
            <person name="Lavrichenko K."/>
            <person name="Devanna P."/>
            <person name="Winkler S."/>
            <person name="Jermiin L.S."/>
            <person name="Skirmuntt E.C."/>
            <person name="Katzourakis A."/>
            <person name="Burkitt-Gray L."/>
            <person name="Ray D.A."/>
            <person name="Sullivan K.A.M."/>
            <person name="Roscito J.G."/>
            <person name="Kirilenko B.M."/>
            <person name="Davalos L.M."/>
            <person name="Corthals A.P."/>
            <person name="Power M.L."/>
            <person name="Jones G."/>
            <person name="Ransome R.D."/>
            <person name="Dechmann D.K.N."/>
            <person name="Locatelli A.G."/>
            <person name="Puechmaille S.J."/>
            <person name="Fedrigo O."/>
            <person name="Jarvis E.D."/>
            <person name="Hiller M."/>
            <person name="Vernes S.C."/>
            <person name="Myers E.W."/>
            <person name="Teeling E.C."/>
        </authorList>
    </citation>
    <scope>NUCLEOTIDE SEQUENCE [LARGE SCALE GENOMIC DNA]</scope>
    <source>
        <strain evidence="2">Bat1K_MPI-CBG_1</strain>
    </source>
</reference>
<accession>A0A834BMM9</accession>
<organism evidence="2 3">
    <name type="scientific">Phyllostomus discolor</name>
    <name type="common">pale spear-nosed bat</name>
    <dbReference type="NCBI Taxonomy" id="89673"/>
    <lineage>
        <taxon>Eukaryota</taxon>
        <taxon>Metazoa</taxon>
        <taxon>Chordata</taxon>
        <taxon>Craniata</taxon>
        <taxon>Vertebrata</taxon>
        <taxon>Euteleostomi</taxon>
        <taxon>Mammalia</taxon>
        <taxon>Eutheria</taxon>
        <taxon>Laurasiatheria</taxon>
        <taxon>Chiroptera</taxon>
        <taxon>Yangochiroptera</taxon>
        <taxon>Phyllostomidae</taxon>
        <taxon>Phyllostominae</taxon>
        <taxon>Phyllostomus</taxon>
    </lineage>
</organism>
<gene>
    <name evidence="2" type="ORF">HJG60_007808</name>
</gene>
<comment type="caution">
    <text evidence="2">The sequence shown here is derived from an EMBL/GenBank/DDBJ whole genome shotgun (WGS) entry which is preliminary data.</text>
</comment>
<sequence>MIHTHRGTSGRGELTGRVQRKVPGSTMSQIPPPLSVLRAHRPLSEVLRRTQQPSVLGPGCLGMLTPWSPGNKVVSKAGRTLWKGKPDPWKFPFSHLACPTKGMGCDWDLRRVTLILLSPFPPRVTWR</sequence>
<protein>
    <submittedName>
        <fullName evidence="2">Uncharacterized protein</fullName>
    </submittedName>
</protein>
<evidence type="ECO:0000256" key="1">
    <source>
        <dbReference type="SAM" id="MobiDB-lite"/>
    </source>
</evidence>
<dbReference type="AlphaFoldDB" id="A0A834BMM9"/>